<dbReference type="PANTHER" id="PTHR33970">
    <property type="entry name" value="VIOLAXANTHIN DE-EPOXIDASE, CHLOROPLASTIC-RELATED"/>
    <property type="match status" value="1"/>
</dbReference>
<protein>
    <recommendedName>
        <fullName evidence="2">VDE lipocalin domain-containing protein</fullName>
    </recommendedName>
</protein>
<keyword evidence="4" id="KW-1185">Reference proteome</keyword>
<dbReference type="Pfam" id="PF07137">
    <property type="entry name" value="VDE"/>
    <property type="match status" value="1"/>
</dbReference>
<dbReference type="Proteomes" id="UP000266841">
    <property type="component" value="Unassembled WGS sequence"/>
</dbReference>
<sequence>MTTAQQQHRAGSKRSRSMMSSASTSVVLMAAALSISGADGAFVAPSASPARSAHGRATALAGGRPLIVPSAKRKSHLDASKRDNDGGRRNGHPLSPIFDTIFPEWLLRDPVQKAALEKRVATVCTTVGFTAGFSALFLTNPLLPHLPYSQSYARVNAEDELYAKYGGKGLDTSLVDKDCLVNKCSVQAKACLQDDPDCRKGLTCTAKCMGDNACITGCFARYGDQNLDNLLKCTIEDNECIKVAILDGGADQPGQEPRAPGPTVQNFDLKTMEGTWYKVAGFNPNYDCYACQRNTFSSPQGGLFEKAASSSNNGLVGAALNSLGGANELQVDVEFSMPRMTLEDGSPLPPSGVRESSADGLQSVAYNQYATHETMVFDTATNVGDQFSNLVLGNKGEEKLYSRTAHSEGEMFGLKFWENWYILGENDPGQDDFKFVYYNGKTRQNTYDGAFIYSRSRSLSPASMEKVYQIAKGAGMNPDQFCKIQNGCFDGQEERDGAPVQREGLGSPSNPFRGILASTKVSQLLGVESVSAETFPRSSAPSRVSTTIASDFLGPSQANEADQSRPWWDEVGDYLENPRRHFEFMNSLRVDMDWPDYVKQRN</sequence>
<organism evidence="3 4">
    <name type="scientific">Thalassiosira oceanica</name>
    <name type="common">Marine diatom</name>
    <dbReference type="NCBI Taxonomy" id="159749"/>
    <lineage>
        <taxon>Eukaryota</taxon>
        <taxon>Sar</taxon>
        <taxon>Stramenopiles</taxon>
        <taxon>Ochrophyta</taxon>
        <taxon>Bacillariophyta</taxon>
        <taxon>Coscinodiscophyceae</taxon>
        <taxon>Thalassiosirophycidae</taxon>
        <taxon>Thalassiosirales</taxon>
        <taxon>Thalassiosiraceae</taxon>
        <taxon>Thalassiosira</taxon>
    </lineage>
</organism>
<gene>
    <name evidence="3" type="ORF">THAOC_21914</name>
</gene>
<dbReference type="GO" id="GO:0010028">
    <property type="term" value="P:xanthophyll cycle"/>
    <property type="evidence" value="ECO:0007669"/>
    <property type="project" value="InterPro"/>
</dbReference>
<dbReference type="EMBL" id="AGNL01026479">
    <property type="protein sequence ID" value="EJK57995.1"/>
    <property type="molecule type" value="Genomic_DNA"/>
</dbReference>
<evidence type="ECO:0000313" key="3">
    <source>
        <dbReference type="EMBL" id="EJK57995.1"/>
    </source>
</evidence>
<evidence type="ECO:0000256" key="1">
    <source>
        <dbReference type="SAM" id="MobiDB-lite"/>
    </source>
</evidence>
<feature type="region of interest" description="Disordered" evidence="1">
    <location>
        <begin position="1"/>
        <end position="20"/>
    </location>
</feature>
<dbReference type="eggNOG" id="ENOG502QUWC">
    <property type="taxonomic scope" value="Eukaryota"/>
</dbReference>
<dbReference type="OrthoDB" id="10258187at2759"/>
<evidence type="ECO:0000259" key="2">
    <source>
        <dbReference type="Pfam" id="PF07137"/>
    </source>
</evidence>
<accession>K0RY99</accession>
<dbReference type="InterPro" id="IPR044682">
    <property type="entry name" value="VDE"/>
</dbReference>
<feature type="region of interest" description="Disordered" evidence="1">
    <location>
        <begin position="71"/>
        <end position="93"/>
    </location>
</feature>
<dbReference type="SUPFAM" id="SSF50814">
    <property type="entry name" value="Lipocalins"/>
    <property type="match status" value="1"/>
</dbReference>
<dbReference type="AlphaFoldDB" id="K0RY99"/>
<dbReference type="InterPro" id="IPR012674">
    <property type="entry name" value="Calycin"/>
</dbReference>
<feature type="domain" description="VDE lipocalin" evidence="2">
    <location>
        <begin position="177"/>
        <end position="486"/>
    </location>
</feature>
<evidence type="ECO:0000313" key="4">
    <source>
        <dbReference type="Proteomes" id="UP000266841"/>
    </source>
</evidence>
<comment type="caution">
    <text evidence="3">The sequence shown here is derived from an EMBL/GenBank/DDBJ whole genome shotgun (WGS) entry which is preliminary data.</text>
</comment>
<dbReference type="OMA" id="HSEGEMF"/>
<dbReference type="Gene3D" id="2.40.128.20">
    <property type="match status" value="1"/>
</dbReference>
<reference evidence="3 4" key="1">
    <citation type="journal article" date="2012" name="Genome Biol.">
        <title>Genome and low-iron response of an oceanic diatom adapted to chronic iron limitation.</title>
        <authorList>
            <person name="Lommer M."/>
            <person name="Specht M."/>
            <person name="Roy A.S."/>
            <person name="Kraemer L."/>
            <person name="Andreson R."/>
            <person name="Gutowska M.A."/>
            <person name="Wolf J."/>
            <person name="Bergner S.V."/>
            <person name="Schilhabel M.B."/>
            <person name="Klostermeier U.C."/>
            <person name="Beiko R.G."/>
            <person name="Rosenstiel P."/>
            <person name="Hippler M."/>
            <person name="Laroche J."/>
        </authorList>
    </citation>
    <scope>NUCLEOTIDE SEQUENCE [LARGE SCALE GENOMIC DNA]</scope>
    <source>
        <strain evidence="3 4">CCMP1005</strain>
    </source>
</reference>
<dbReference type="InterPro" id="IPR010788">
    <property type="entry name" value="VDE_dom"/>
</dbReference>
<feature type="compositionally biased region" description="Basic and acidic residues" evidence="1">
    <location>
        <begin position="76"/>
        <end position="88"/>
    </location>
</feature>
<proteinExistence type="predicted"/>
<dbReference type="PANTHER" id="PTHR33970:SF1">
    <property type="entry name" value="VIOLAXANTHIN DE-EPOXIDASE, CHLOROPLASTIC"/>
    <property type="match status" value="1"/>
</dbReference>
<name>K0RY99_THAOC</name>
<dbReference type="GO" id="GO:0046422">
    <property type="term" value="F:violaxanthin de-epoxidase activity"/>
    <property type="evidence" value="ECO:0007669"/>
    <property type="project" value="InterPro"/>
</dbReference>